<dbReference type="PATRIC" id="fig|1367847.3.peg.3177"/>
<evidence type="ECO:0000313" key="2">
    <source>
        <dbReference type="EMBL" id="AGT10187.1"/>
    </source>
</evidence>
<evidence type="ECO:0000313" key="3">
    <source>
        <dbReference type="Proteomes" id="UP000015480"/>
    </source>
</evidence>
<dbReference type="Proteomes" id="UP000015480">
    <property type="component" value="Chromosome"/>
</dbReference>
<dbReference type="Gene3D" id="3.30.565.10">
    <property type="entry name" value="Histidine kinase-like ATPase, C-terminal domain"/>
    <property type="match status" value="1"/>
</dbReference>
<dbReference type="SUPFAM" id="SSF55874">
    <property type="entry name" value="ATPase domain of HSP90 chaperone/DNA topoisomerase II/histidine kinase"/>
    <property type="match status" value="1"/>
</dbReference>
<gene>
    <name evidence="2" type="ORF">JCM7686_3151</name>
</gene>
<organism evidence="2 3">
    <name type="scientific">Paracoccus aminophilus JCM 7686</name>
    <dbReference type="NCBI Taxonomy" id="1367847"/>
    <lineage>
        <taxon>Bacteria</taxon>
        <taxon>Pseudomonadati</taxon>
        <taxon>Pseudomonadota</taxon>
        <taxon>Alphaproteobacteria</taxon>
        <taxon>Rhodobacterales</taxon>
        <taxon>Paracoccaceae</taxon>
        <taxon>Paracoccus</taxon>
    </lineage>
</organism>
<proteinExistence type="predicted"/>
<dbReference type="InterPro" id="IPR036890">
    <property type="entry name" value="HATPase_C_sf"/>
</dbReference>
<sequence>MTLMTATRSRLSRRPMPRKQPMFHRIFPAEKIAIRTTLLELRGRFAAELAGDAIGRLELAVAEVLNNICEHGATEPLAERPTSAAPDRPHGRAPEGLVPPTVHLCVIQQNAGLACAITDNGVPLPAECFEPFGTPAFTTGLVALRSREAQTGALPEGGFGWFLIQDLTRAICYYREEQRNVLAFTIPLQEGATEDGAA</sequence>
<dbReference type="KEGG" id="pami:JCM7686_3151"/>
<dbReference type="eggNOG" id="COG2172">
    <property type="taxonomic scope" value="Bacteria"/>
</dbReference>
<dbReference type="AlphaFoldDB" id="S5XY06"/>
<evidence type="ECO:0000259" key="1">
    <source>
        <dbReference type="Pfam" id="PF13581"/>
    </source>
</evidence>
<dbReference type="CDD" id="cd16936">
    <property type="entry name" value="HATPase_RsbW-like"/>
    <property type="match status" value="1"/>
</dbReference>
<dbReference type="HOGENOM" id="CLU_090336_24_0_5"/>
<dbReference type="OrthoDB" id="9792240at2"/>
<dbReference type="InterPro" id="IPR003594">
    <property type="entry name" value="HATPase_dom"/>
</dbReference>
<dbReference type="STRING" id="1367847.JCM7686_3151"/>
<feature type="domain" description="Histidine kinase/HSP90-like ATPase" evidence="1">
    <location>
        <begin position="27"/>
        <end position="185"/>
    </location>
</feature>
<keyword evidence="3" id="KW-1185">Reference proteome</keyword>
<protein>
    <submittedName>
        <fullName evidence="2">Anti-sigma B factor</fullName>
    </submittedName>
</protein>
<accession>S5XY06</accession>
<dbReference type="Pfam" id="PF13581">
    <property type="entry name" value="HATPase_c_2"/>
    <property type="match status" value="1"/>
</dbReference>
<dbReference type="EMBL" id="CP006650">
    <property type="protein sequence ID" value="AGT10187.1"/>
    <property type="molecule type" value="Genomic_DNA"/>
</dbReference>
<name>S5XY06_PARAH</name>
<reference evidence="2 3" key="1">
    <citation type="journal article" date="2014" name="BMC Genomics">
        <title>Architecture and functions of a multipartite genome of the methylotrophic bacterium Paracoccus aminophilus JCM 7686, containing primary and secondary chromids.</title>
        <authorList>
            <person name="Dziewit L."/>
            <person name="Czarnecki J."/>
            <person name="Wibberg D."/>
            <person name="Radlinska M."/>
            <person name="Mrozek P."/>
            <person name="Szymczak M."/>
            <person name="Schluter A."/>
            <person name="Puhler A."/>
            <person name="Bartosik D."/>
        </authorList>
    </citation>
    <scope>NUCLEOTIDE SEQUENCE [LARGE SCALE GENOMIC DNA]</scope>
    <source>
        <strain evidence="2">JCM 7686</strain>
    </source>
</reference>